<evidence type="ECO:0000313" key="5">
    <source>
        <dbReference type="Proteomes" id="UP000078224"/>
    </source>
</evidence>
<dbReference type="EMBL" id="LXEW01000026">
    <property type="protein sequence ID" value="OAT52029.1"/>
    <property type="molecule type" value="Genomic_DNA"/>
</dbReference>
<dbReference type="Gene3D" id="3.30.300.20">
    <property type="match status" value="1"/>
</dbReference>
<dbReference type="GO" id="GO:0030490">
    <property type="term" value="P:maturation of SSU-rRNA"/>
    <property type="evidence" value="ECO:0007669"/>
    <property type="project" value="UniProtKB-UniRule"/>
</dbReference>
<dbReference type="GO" id="GO:0043024">
    <property type="term" value="F:ribosomal small subunit binding"/>
    <property type="evidence" value="ECO:0007669"/>
    <property type="project" value="TreeGrafter"/>
</dbReference>
<reference evidence="4 5" key="1">
    <citation type="submission" date="2016-04" db="EMBL/GenBank/DDBJ databases">
        <title>ATOL: Assembling a taxonomically balanced genome-scale reconstruction of the evolutionary history of the Enterobacteriaceae.</title>
        <authorList>
            <person name="Plunkett G.III."/>
            <person name="Neeno-Eckwall E.C."/>
            <person name="Glasner J.D."/>
            <person name="Perna N.T."/>
        </authorList>
    </citation>
    <scope>NUCLEOTIDE SEQUENCE [LARGE SCALE GENOMIC DNA]</scope>
    <source>
        <strain evidence="4 5">ATCC 35613</strain>
    </source>
</reference>
<accession>A0A1B7JVT5</accession>
<dbReference type="HAMAP" id="MF_00003">
    <property type="entry name" value="RbfA"/>
    <property type="match status" value="1"/>
</dbReference>
<protein>
    <recommendedName>
        <fullName evidence="3">Ribosome-binding factor A</fullName>
    </recommendedName>
</protein>
<dbReference type="InterPro" id="IPR015946">
    <property type="entry name" value="KH_dom-like_a/b"/>
</dbReference>
<keyword evidence="5" id="KW-1185">Reference proteome</keyword>
<evidence type="ECO:0000256" key="3">
    <source>
        <dbReference type="HAMAP-Rule" id="MF_00003"/>
    </source>
</evidence>
<keyword evidence="2 3" id="KW-0690">Ribosome biogenesis</keyword>
<dbReference type="RefSeq" id="WP_068439918.1">
    <property type="nucleotide sequence ID" value="NZ_LXEW01000026.1"/>
</dbReference>
<name>A0A1B7JVT5_9GAMM</name>
<dbReference type="OrthoDB" id="307788at2"/>
<evidence type="ECO:0000256" key="1">
    <source>
        <dbReference type="ARBA" id="ARBA00022490"/>
    </source>
</evidence>
<dbReference type="PATRIC" id="fig|1354272.4.peg.1830"/>
<dbReference type="FunFam" id="3.30.300.20:FF:000007">
    <property type="entry name" value="Ribosome-binding factor A"/>
    <property type="match status" value="1"/>
</dbReference>
<dbReference type="PANTHER" id="PTHR33515:SF1">
    <property type="entry name" value="RIBOSOME-BINDING FACTOR A, CHLOROPLASTIC-RELATED"/>
    <property type="match status" value="1"/>
</dbReference>
<comment type="subunit">
    <text evidence="3">Monomer. Binds 30S ribosomal subunits, but not 50S ribosomal subunits or 70S ribosomes.</text>
</comment>
<sequence length="136" mass="15422">MAKEFSRSQRVGQEMQKEIAIILQREIKDPRIGMATVSGVELSRDLAYGKVFVTFLNISHEEHESDMVQEGIKALNEASGYIRSLLGKAMRLRILPELTFSYDSSLVDGMRMSNLVSNVIRDDAKRRADADDKEEK</sequence>
<organism evidence="4 5">
    <name type="scientific">Providencia heimbachae ATCC 35613</name>
    <dbReference type="NCBI Taxonomy" id="1354272"/>
    <lineage>
        <taxon>Bacteria</taxon>
        <taxon>Pseudomonadati</taxon>
        <taxon>Pseudomonadota</taxon>
        <taxon>Gammaproteobacteria</taxon>
        <taxon>Enterobacterales</taxon>
        <taxon>Morganellaceae</taxon>
        <taxon>Providencia</taxon>
    </lineage>
</organism>
<dbReference type="SUPFAM" id="SSF89919">
    <property type="entry name" value="Ribosome-binding factor A, RbfA"/>
    <property type="match status" value="1"/>
</dbReference>
<comment type="caution">
    <text evidence="4">The sequence shown here is derived from an EMBL/GenBank/DDBJ whole genome shotgun (WGS) entry which is preliminary data.</text>
</comment>
<dbReference type="InterPro" id="IPR000238">
    <property type="entry name" value="RbfA"/>
</dbReference>
<proteinExistence type="inferred from homology"/>
<dbReference type="PANTHER" id="PTHR33515">
    <property type="entry name" value="RIBOSOME-BINDING FACTOR A, CHLOROPLASTIC-RELATED"/>
    <property type="match status" value="1"/>
</dbReference>
<dbReference type="AlphaFoldDB" id="A0A1B7JVT5"/>
<dbReference type="GO" id="GO:0005829">
    <property type="term" value="C:cytosol"/>
    <property type="evidence" value="ECO:0007669"/>
    <property type="project" value="TreeGrafter"/>
</dbReference>
<dbReference type="Proteomes" id="UP000078224">
    <property type="component" value="Unassembled WGS sequence"/>
</dbReference>
<gene>
    <name evidence="3" type="primary">rbfA</name>
    <name evidence="4" type="ORF">M998_1795</name>
</gene>
<keyword evidence="1 3" id="KW-0963">Cytoplasm</keyword>
<comment type="similarity">
    <text evidence="3">Belongs to the RbfA family.</text>
</comment>
<evidence type="ECO:0000256" key="2">
    <source>
        <dbReference type="ARBA" id="ARBA00022517"/>
    </source>
</evidence>
<comment type="subcellular location">
    <subcellularLocation>
        <location evidence="3">Cytoplasm</location>
    </subcellularLocation>
</comment>
<dbReference type="InterPro" id="IPR023799">
    <property type="entry name" value="RbfA_dom_sf"/>
</dbReference>
<comment type="function">
    <text evidence="3">One of several proteins that assist in the late maturation steps of the functional core of the 30S ribosomal subunit. Associates with free 30S ribosomal subunits (but not with 30S subunits that are part of 70S ribosomes or polysomes). Required for efficient processing of 16S rRNA. May interact with the 5'-terminal helix region of 16S rRNA.</text>
</comment>
<evidence type="ECO:0000313" key="4">
    <source>
        <dbReference type="EMBL" id="OAT52029.1"/>
    </source>
</evidence>
<dbReference type="Pfam" id="PF02033">
    <property type="entry name" value="RBFA"/>
    <property type="match status" value="1"/>
</dbReference>
<dbReference type="NCBIfam" id="TIGR00082">
    <property type="entry name" value="rbfA"/>
    <property type="match status" value="1"/>
</dbReference>